<dbReference type="OrthoDB" id="1188278at2"/>
<dbReference type="AlphaFoldDB" id="A0A1H2RDD5"/>
<dbReference type="STRING" id="762486.SAMN05444411_101211"/>
<keyword evidence="1" id="KW-1133">Transmembrane helix</keyword>
<proteinExistence type="predicted"/>
<reference evidence="2 3" key="1">
    <citation type="submission" date="2016-10" db="EMBL/GenBank/DDBJ databases">
        <authorList>
            <person name="de Groot N.N."/>
        </authorList>
    </citation>
    <scope>NUCLEOTIDE SEQUENCE [LARGE SCALE GENOMIC DNA]</scope>
    <source>
        <strain evidence="2 3">DSM 24956</strain>
    </source>
</reference>
<dbReference type="RefSeq" id="WP_090118826.1">
    <property type="nucleotide sequence ID" value="NZ_FNNJ01000001.1"/>
</dbReference>
<feature type="transmembrane region" description="Helical" evidence="1">
    <location>
        <begin position="164"/>
        <end position="181"/>
    </location>
</feature>
<dbReference type="Proteomes" id="UP000199595">
    <property type="component" value="Unassembled WGS sequence"/>
</dbReference>
<keyword evidence="1" id="KW-0472">Membrane</keyword>
<evidence type="ECO:0000313" key="3">
    <source>
        <dbReference type="Proteomes" id="UP000199595"/>
    </source>
</evidence>
<dbReference type="EMBL" id="FNNJ01000001">
    <property type="protein sequence ID" value="SDW17452.1"/>
    <property type="molecule type" value="Genomic_DNA"/>
</dbReference>
<feature type="transmembrane region" description="Helical" evidence="1">
    <location>
        <begin position="187"/>
        <end position="207"/>
    </location>
</feature>
<evidence type="ECO:0000313" key="2">
    <source>
        <dbReference type="EMBL" id="SDW17452.1"/>
    </source>
</evidence>
<gene>
    <name evidence="2" type="ORF">SAMN05444411_101211</name>
</gene>
<keyword evidence="3" id="KW-1185">Reference proteome</keyword>
<organism evidence="2 3">
    <name type="scientific">Lutibacter oricola</name>
    <dbReference type="NCBI Taxonomy" id="762486"/>
    <lineage>
        <taxon>Bacteria</taxon>
        <taxon>Pseudomonadati</taxon>
        <taxon>Bacteroidota</taxon>
        <taxon>Flavobacteriia</taxon>
        <taxon>Flavobacteriales</taxon>
        <taxon>Flavobacteriaceae</taxon>
        <taxon>Lutibacter</taxon>
    </lineage>
</organism>
<sequence>MKLNEKQLQKVKDYLKNKDVEYIDLHFEVLDHIASDIETKMETSKLDFETAFEKVKEKWNKNFTYKWSFWLGLTNGGSKLFIDHCLRIYKPILIKILLINILFSLAIYSINELGYFNFSKYNSIINHFYTAFALFFIGLCTLWYFKIKNSKIKTSYRYLFNKQVYTNIYTAGYILINSLIPPKDFNIYQVIFFSIALTILITGFELYKKHFKVVSKHKKYQLL</sequence>
<name>A0A1H2RDD5_9FLAO</name>
<accession>A0A1H2RDD5</accession>
<protein>
    <submittedName>
        <fullName evidence="2">Uncharacterized protein</fullName>
    </submittedName>
</protein>
<feature type="transmembrane region" description="Helical" evidence="1">
    <location>
        <begin position="123"/>
        <end position="144"/>
    </location>
</feature>
<feature type="transmembrane region" description="Helical" evidence="1">
    <location>
        <begin position="92"/>
        <end position="111"/>
    </location>
</feature>
<evidence type="ECO:0000256" key="1">
    <source>
        <dbReference type="SAM" id="Phobius"/>
    </source>
</evidence>
<keyword evidence="1" id="KW-0812">Transmembrane</keyword>